<reference evidence="3 4" key="2">
    <citation type="journal article" date="2018" name="Plant J.">
        <title>The Physcomitrella patens chromosome-scale assembly reveals moss genome structure and evolution.</title>
        <authorList>
            <person name="Lang D."/>
            <person name="Ullrich K.K."/>
            <person name="Murat F."/>
            <person name="Fuchs J."/>
            <person name="Jenkins J."/>
            <person name="Haas F.B."/>
            <person name="Piednoel M."/>
            <person name="Gundlach H."/>
            <person name="Van Bel M."/>
            <person name="Meyberg R."/>
            <person name="Vives C."/>
            <person name="Morata J."/>
            <person name="Symeonidi A."/>
            <person name="Hiss M."/>
            <person name="Muchero W."/>
            <person name="Kamisugi Y."/>
            <person name="Saleh O."/>
            <person name="Blanc G."/>
            <person name="Decker E.L."/>
            <person name="van Gessel N."/>
            <person name="Grimwood J."/>
            <person name="Hayes R.D."/>
            <person name="Graham S.W."/>
            <person name="Gunter L.E."/>
            <person name="McDaniel S.F."/>
            <person name="Hoernstein S.N.W."/>
            <person name="Larsson A."/>
            <person name="Li F.W."/>
            <person name="Perroud P.F."/>
            <person name="Phillips J."/>
            <person name="Ranjan P."/>
            <person name="Rokshar D.S."/>
            <person name="Rothfels C.J."/>
            <person name="Schneider L."/>
            <person name="Shu S."/>
            <person name="Stevenson D.W."/>
            <person name="Thummler F."/>
            <person name="Tillich M."/>
            <person name="Villarreal Aguilar J.C."/>
            <person name="Widiez T."/>
            <person name="Wong G.K."/>
            <person name="Wymore A."/>
            <person name="Zhang Y."/>
            <person name="Zimmer A.D."/>
            <person name="Quatrano R.S."/>
            <person name="Mayer K.F.X."/>
            <person name="Goodstein D."/>
            <person name="Casacuberta J.M."/>
            <person name="Vandepoele K."/>
            <person name="Reski R."/>
            <person name="Cuming A.C."/>
            <person name="Tuskan G.A."/>
            <person name="Maumus F."/>
            <person name="Salse J."/>
            <person name="Schmutz J."/>
            <person name="Rensing S.A."/>
        </authorList>
    </citation>
    <scope>NUCLEOTIDE SEQUENCE [LARGE SCALE GENOMIC DNA]</scope>
    <source>
        <strain evidence="3 4">cv. Gransden 2004</strain>
    </source>
</reference>
<name>A0A7I4DNA4_PHYPA</name>
<dbReference type="AlphaFoldDB" id="A0A7I4DNA4"/>
<proteinExistence type="predicted"/>
<keyword evidence="2" id="KW-0472">Membrane</keyword>
<keyword evidence="4" id="KW-1185">Reference proteome</keyword>
<evidence type="ECO:0000313" key="3">
    <source>
        <dbReference type="EnsemblPlants" id="Pp3c4_17019V3.2"/>
    </source>
</evidence>
<feature type="compositionally biased region" description="Basic and acidic residues" evidence="1">
    <location>
        <begin position="9"/>
        <end position="18"/>
    </location>
</feature>
<sequence>MKRKVPNGKIHEEPHENESPSLARVQVYARAKTQLLGETKNDRGMFLQQRLKNFGSTEQSELLANLADNAEVGEAERIQESMAGTVATSPLPTTALPGGRCLSRREGDDGFVGLSLTLTAIACGSIVCAHAPLPVRLGNLNFRRLVIHEASDASPSPLSCWTMVLFSFFIFFLLVFRNSVYDVSFSVTQRMPQREHEKERWLVSFLISQGTRKDQGPVLRGFTGELEDYNIVTITARRRATLTILINDIAPLSISSLLGSKCFL</sequence>
<keyword evidence="2" id="KW-1133">Transmembrane helix</keyword>
<evidence type="ECO:0000256" key="2">
    <source>
        <dbReference type="SAM" id="Phobius"/>
    </source>
</evidence>
<protein>
    <submittedName>
        <fullName evidence="3">Uncharacterized protein</fullName>
    </submittedName>
</protein>
<dbReference type="InParanoid" id="A0A7I4DNA4"/>
<feature type="transmembrane region" description="Helical" evidence="2">
    <location>
        <begin position="110"/>
        <end position="133"/>
    </location>
</feature>
<evidence type="ECO:0000313" key="4">
    <source>
        <dbReference type="Proteomes" id="UP000006727"/>
    </source>
</evidence>
<keyword evidence="2" id="KW-0812">Transmembrane</keyword>
<organism evidence="3 4">
    <name type="scientific">Physcomitrium patens</name>
    <name type="common">Spreading-leaved earth moss</name>
    <name type="synonym">Physcomitrella patens</name>
    <dbReference type="NCBI Taxonomy" id="3218"/>
    <lineage>
        <taxon>Eukaryota</taxon>
        <taxon>Viridiplantae</taxon>
        <taxon>Streptophyta</taxon>
        <taxon>Embryophyta</taxon>
        <taxon>Bryophyta</taxon>
        <taxon>Bryophytina</taxon>
        <taxon>Bryopsida</taxon>
        <taxon>Funariidae</taxon>
        <taxon>Funariales</taxon>
        <taxon>Funariaceae</taxon>
        <taxon>Physcomitrium</taxon>
    </lineage>
</organism>
<dbReference type="EMBL" id="ABEU02000004">
    <property type="status" value="NOT_ANNOTATED_CDS"/>
    <property type="molecule type" value="Genomic_DNA"/>
</dbReference>
<reference evidence="3" key="3">
    <citation type="submission" date="2020-12" db="UniProtKB">
        <authorList>
            <consortium name="EnsemblPlants"/>
        </authorList>
    </citation>
    <scope>IDENTIFICATION</scope>
</reference>
<evidence type="ECO:0000256" key="1">
    <source>
        <dbReference type="SAM" id="MobiDB-lite"/>
    </source>
</evidence>
<reference evidence="3 4" key="1">
    <citation type="journal article" date="2008" name="Science">
        <title>The Physcomitrella genome reveals evolutionary insights into the conquest of land by plants.</title>
        <authorList>
            <person name="Rensing S."/>
            <person name="Lang D."/>
            <person name="Zimmer A."/>
            <person name="Terry A."/>
            <person name="Salamov A."/>
            <person name="Shapiro H."/>
            <person name="Nishiyama T."/>
            <person name="Perroud P.-F."/>
            <person name="Lindquist E."/>
            <person name="Kamisugi Y."/>
            <person name="Tanahashi T."/>
            <person name="Sakakibara K."/>
            <person name="Fujita T."/>
            <person name="Oishi K."/>
            <person name="Shin-I T."/>
            <person name="Kuroki Y."/>
            <person name="Toyoda A."/>
            <person name="Suzuki Y."/>
            <person name="Hashimoto A."/>
            <person name="Yamaguchi K."/>
            <person name="Sugano A."/>
            <person name="Kohara Y."/>
            <person name="Fujiyama A."/>
            <person name="Anterola A."/>
            <person name="Aoki S."/>
            <person name="Ashton N."/>
            <person name="Barbazuk W.B."/>
            <person name="Barker E."/>
            <person name="Bennetzen J."/>
            <person name="Bezanilla M."/>
            <person name="Blankenship R."/>
            <person name="Cho S.H."/>
            <person name="Dutcher S."/>
            <person name="Estelle M."/>
            <person name="Fawcett J.A."/>
            <person name="Gundlach H."/>
            <person name="Hanada K."/>
            <person name="Heyl A."/>
            <person name="Hicks K.A."/>
            <person name="Hugh J."/>
            <person name="Lohr M."/>
            <person name="Mayer K."/>
            <person name="Melkozernov A."/>
            <person name="Murata T."/>
            <person name="Nelson D."/>
            <person name="Pils B."/>
            <person name="Prigge M."/>
            <person name="Reiss B."/>
            <person name="Renner T."/>
            <person name="Rombauts S."/>
            <person name="Rushton P."/>
            <person name="Sanderfoot A."/>
            <person name="Schween G."/>
            <person name="Shiu S.-H."/>
            <person name="Stueber K."/>
            <person name="Theodoulou F.L."/>
            <person name="Tu H."/>
            <person name="Van de Peer Y."/>
            <person name="Verrier P.J."/>
            <person name="Waters E."/>
            <person name="Wood A."/>
            <person name="Yang L."/>
            <person name="Cove D."/>
            <person name="Cuming A."/>
            <person name="Hasebe M."/>
            <person name="Lucas S."/>
            <person name="Mishler D.B."/>
            <person name="Reski R."/>
            <person name="Grigoriev I."/>
            <person name="Quatrano R.S."/>
            <person name="Boore J.L."/>
        </authorList>
    </citation>
    <scope>NUCLEOTIDE SEQUENCE [LARGE SCALE GENOMIC DNA]</scope>
    <source>
        <strain evidence="3 4">cv. Gransden 2004</strain>
    </source>
</reference>
<dbReference type="Proteomes" id="UP000006727">
    <property type="component" value="Chromosome 4"/>
</dbReference>
<dbReference type="Gramene" id="Pp3c4_17019V3.2">
    <property type="protein sequence ID" value="Pp3c4_17019V3.2"/>
    <property type="gene ID" value="Pp3c4_17019"/>
</dbReference>
<feature type="transmembrane region" description="Helical" evidence="2">
    <location>
        <begin position="153"/>
        <end position="176"/>
    </location>
</feature>
<feature type="region of interest" description="Disordered" evidence="1">
    <location>
        <begin position="1"/>
        <end position="21"/>
    </location>
</feature>
<dbReference type="EnsemblPlants" id="Pp3c4_17019V3.2">
    <property type="protein sequence ID" value="Pp3c4_17019V3.2"/>
    <property type="gene ID" value="Pp3c4_17019"/>
</dbReference>
<accession>A0A7I4DNA4</accession>